<evidence type="ECO:0000256" key="1">
    <source>
        <dbReference type="SAM" id="Phobius"/>
    </source>
</evidence>
<proteinExistence type="predicted"/>
<protein>
    <submittedName>
        <fullName evidence="2">Uncharacterized protein</fullName>
    </submittedName>
</protein>
<organism evidence="2 3">
    <name type="scientific">Nesidiocoris tenuis</name>
    <dbReference type="NCBI Taxonomy" id="355587"/>
    <lineage>
        <taxon>Eukaryota</taxon>
        <taxon>Metazoa</taxon>
        <taxon>Ecdysozoa</taxon>
        <taxon>Arthropoda</taxon>
        <taxon>Hexapoda</taxon>
        <taxon>Insecta</taxon>
        <taxon>Pterygota</taxon>
        <taxon>Neoptera</taxon>
        <taxon>Paraneoptera</taxon>
        <taxon>Hemiptera</taxon>
        <taxon>Heteroptera</taxon>
        <taxon>Panheteroptera</taxon>
        <taxon>Cimicomorpha</taxon>
        <taxon>Miridae</taxon>
        <taxon>Dicyphina</taxon>
        <taxon>Nesidiocoris</taxon>
    </lineage>
</organism>
<dbReference type="AlphaFoldDB" id="A0A6H5HFF4"/>
<dbReference type="EMBL" id="CADCXU010029436">
    <property type="protein sequence ID" value="CAB0015749.1"/>
    <property type="molecule type" value="Genomic_DNA"/>
</dbReference>
<accession>A0A6H5HFF4</accession>
<keyword evidence="3" id="KW-1185">Reference proteome</keyword>
<name>A0A6H5HFF4_9HEMI</name>
<reference evidence="2 3" key="1">
    <citation type="submission" date="2020-02" db="EMBL/GenBank/DDBJ databases">
        <authorList>
            <person name="Ferguson B K."/>
        </authorList>
    </citation>
    <scope>NUCLEOTIDE SEQUENCE [LARGE SCALE GENOMIC DNA]</scope>
</reference>
<keyword evidence="1" id="KW-1133">Transmembrane helix</keyword>
<sequence>MDIRRKEGNRNLVPVPIPRVPTPRPPLPFKLRYRNWNILIVTYLAIVPCNCNIKIVLLLRTLFSMLLPDKPSTEKIRMGQPSTHHAVFSPYSSQIPPTLDICFQFFFFFKYRLGKAIAVSRDHSFGLSSILMDYCGLVVRSRESTLLFTRELDFAETSFESRFQAFHITAMRDNQAAAAAKFFSSLSRRWACPAAAVSGSVPHVPGRRKRRGGCVPRNEPAAWLMAKCRWPPINLLPSKMAPEEGRMAESARAQINYIQVSEGRSPCAPKGSPASGSRGPHTPSGNFILRLQAYGATCLLNDFQNFFPAQILDFLVPGQFVEQPCHRGRRTFNSTDENDKCL</sequence>
<evidence type="ECO:0000313" key="2">
    <source>
        <dbReference type="EMBL" id="CAB0015749.1"/>
    </source>
</evidence>
<feature type="transmembrane region" description="Helical" evidence="1">
    <location>
        <begin position="38"/>
        <end position="63"/>
    </location>
</feature>
<evidence type="ECO:0000313" key="3">
    <source>
        <dbReference type="Proteomes" id="UP000479000"/>
    </source>
</evidence>
<gene>
    <name evidence="2" type="ORF">NTEN_LOCUS20089</name>
</gene>
<keyword evidence="1" id="KW-0812">Transmembrane</keyword>
<dbReference type="Proteomes" id="UP000479000">
    <property type="component" value="Unassembled WGS sequence"/>
</dbReference>
<keyword evidence="1" id="KW-0472">Membrane</keyword>